<keyword evidence="3" id="KW-1185">Reference proteome</keyword>
<dbReference type="OrthoDB" id="2002222at2"/>
<dbReference type="InterPro" id="IPR007295">
    <property type="entry name" value="DUF402"/>
</dbReference>
<accession>A0A1M6D0C7</accession>
<dbReference type="Pfam" id="PF04167">
    <property type="entry name" value="DUF402"/>
    <property type="match status" value="1"/>
</dbReference>
<gene>
    <name evidence="2" type="ORF">SAMN02745229_03433</name>
</gene>
<name>A0A1M6D0C7_BUTFI</name>
<sequence length="181" mass="21043">MLEVKEKNLDRREWYNDTQRDFKCMYQKDEYFEGGVGLITFTGLTEPEMVDSPKGKLCIADNGYQWLEIAPKDGNYVITSMFREGKIFQHYVDITLRNDIAENGDAKFYDLFLDVVVSEDGKTQTIDQNELEEAYNDGVITKEELELARKAAGDVLKLLDKNKDMLEQKIIEYRRILSESL</sequence>
<dbReference type="InterPro" id="IPR035930">
    <property type="entry name" value="FomD-like_sf"/>
</dbReference>
<evidence type="ECO:0000313" key="3">
    <source>
        <dbReference type="Proteomes" id="UP000184278"/>
    </source>
</evidence>
<evidence type="ECO:0000313" key="2">
    <source>
        <dbReference type="EMBL" id="SHI66732.1"/>
    </source>
</evidence>
<feature type="domain" description="DUF402" evidence="1">
    <location>
        <begin position="66"/>
        <end position="163"/>
    </location>
</feature>
<dbReference type="Gene3D" id="2.40.380.10">
    <property type="entry name" value="FomD-like"/>
    <property type="match status" value="1"/>
</dbReference>
<proteinExistence type="predicted"/>
<dbReference type="SUPFAM" id="SSF159234">
    <property type="entry name" value="FomD-like"/>
    <property type="match status" value="1"/>
</dbReference>
<organism evidence="2 3">
    <name type="scientific">Butyrivibrio fibrisolvens DSM 3071</name>
    <dbReference type="NCBI Taxonomy" id="1121131"/>
    <lineage>
        <taxon>Bacteria</taxon>
        <taxon>Bacillati</taxon>
        <taxon>Bacillota</taxon>
        <taxon>Clostridia</taxon>
        <taxon>Lachnospirales</taxon>
        <taxon>Lachnospiraceae</taxon>
        <taxon>Butyrivibrio</taxon>
    </lineage>
</organism>
<dbReference type="EMBL" id="FQXK01000036">
    <property type="protein sequence ID" value="SHI66732.1"/>
    <property type="molecule type" value="Genomic_DNA"/>
</dbReference>
<protein>
    <recommendedName>
        <fullName evidence="1">DUF402 domain-containing protein</fullName>
    </recommendedName>
</protein>
<dbReference type="RefSeq" id="WP_073389563.1">
    <property type="nucleotide sequence ID" value="NZ_FQXK01000036.1"/>
</dbReference>
<dbReference type="STRING" id="1121131.SAMN02745229_03433"/>
<dbReference type="Proteomes" id="UP000184278">
    <property type="component" value="Unassembled WGS sequence"/>
</dbReference>
<dbReference type="PANTHER" id="PTHR41271">
    <property type="entry name" value="DUF402 DOMAIN-CONTAINING PROTEIN"/>
    <property type="match status" value="1"/>
</dbReference>
<dbReference type="GeneID" id="89511111"/>
<dbReference type="AlphaFoldDB" id="A0A1M6D0C7"/>
<evidence type="ECO:0000259" key="1">
    <source>
        <dbReference type="Pfam" id="PF04167"/>
    </source>
</evidence>
<dbReference type="PANTHER" id="PTHR41271:SF1">
    <property type="entry name" value="DUF402 DOMAIN-CONTAINING PROTEIN"/>
    <property type="match status" value="1"/>
</dbReference>
<reference evidence="3" key="1">
    <citation type="submission" date="2016-11" db="EMBL/GenBank/DDBJ databases">
        <authorList>
            <person name="Varghese N."/>
            <person name="Submissions S."/>
        </authorList>
    </citation>
    <scope>NUCLEOTIDE SEQUENCE [LARGE SCALE GENOMIC DNA]</scope>
    <source>
        <strain evidence="3">DSM 3071</strain>
    </source>
</reference>